<name>A0ABD5S1H3_9EURY</name>
<evidence type="ECO:0008006" key="3">
    <source>
        <dbReference type="Google" id="ProtNLM"/>
    </source>
</evidence>
<sequence>MVATVRERTTEKLDREDVLAAFAVYQPKTARMVAEEFDVDRRRAAKLLDELVADRDLTKARGSTETPVWLRPHPH</sequence>
<gene>
    <name evidence="1" type="ORF">ACFQE1_12005</name>
</gene>
<organism evidence="1 2">
    <name type="scientific">Halobium palmae</name>
    <dbReference type="NCBI Taxonomy" id="1776492"/>
    <lineage>
        <taxon>Archaea</taxon>
        <taxon>Methanobacteriati</taxon>
        <taxon>Methanobacteriota</taxon>
        <taxon>Stenosarchaea group</taxon>
        <taxon>Halobacteria</taxon>
        <taxon>Halobacteriales</taxon>
        <taxon>Haloferacaceae</taxon>
        <taxon>Halobium</taxon>
    </lineage>
</organism>
<keyword evidence="2" id="KW-1185">Reference proteome</keyword>
<dbReference type="Proteomes" id="UP001596328">
    <property type="component" value="Unassembled WGS sequence"/>
</dbReference>
<evidence type="ECO:0000313" key="2">
    <source>
        <dbReference type="Proteomes" id="UP001596328"/>
    </source>
</evidence>
<protein>
    <recommendedName>
        <fullName evidence="3">MarR family transcriptional regulator</fullName>
    </recommendedName>
</protein>
<reference evidence="1 2" key="1">
    <citation type="journal article" date="2019" name="Int. J. Syst. Evol. Microbiol.">
        <title>The Global Catalogue of Microorganisms (GCM) 10K type strain sequencing project: providing services to taxonomists for standard genome sequencing and annotation.</title>
        <authorList>
            <consortium name="The Broad Institute Genomics Platform"/>
            <consortium name="The Broad Institute Genome Sequencing Center for Infectious Disease"/>
            <person name="Wu L."/>
            <person name="Ma J."/>
        </authorList>
    </citation>
    <scope>NUCLEOTIDE SEQUENCE [LARGE SCALE GENOMIC DNA]</scope>
    <source>
        <strain evidence="1 2">NBRC 111368</strain>
    </source>
</reference>
<proteinExistence type="predicted"/>
<comment type="caution">
    <text evidence="1">The sequence shown here is derived from an EMBL/GenBank/DDBJ whole genome shotgun (WGS) entry which is preliminary data.</text>
</comment>
<dbReference type="AlphaFoldDB" id="A0ABD5S1H3"/>
<accession>A0ABD5S1H3</accession>
<evidence type="ECO:0000313" key="1">
    <source>
        <dbReference type="EMBL" id="MFC6725082.1"/>
    </source>
</evidence>
<dbReference type="EMBL" id="JBHSWU010000381">
    <property type="protein sequence ID" value="MFC6725082.1"/>
    <property type="molecule type" value="Genomic_DNA"/>
</dbReference>